<dbReference type="SMART" id="SM00108">
    <property type="entry name" value="B_lectin"/>
    <property type="match status" value="1"/>
</dbReference>
<dbReference type="OrthoDB" id="4062651at2759"/>
<evidence type="ECO:0000256" key="1">
    <source>
        <dbReference type="ARBA" id="ARBA00022729"/>
    </source>
</evidence>
<evidence type="ECO:0000256" key="3">
    <source>
        <dbReference type="ARBA" id="ARBA00023180"/>
    </source>
</evidence>
<keyword evidence="2" id="KW-1015">Disulfide bond</keyword>
<dbReference type="EMBL" id="BSYR01000014">
    <property type="protein sequence ID" value="GMI78038.1"/>
    <property type="molecule type" value="Genomic_DNA"/>
</dbReference>
<gene>
    <name evidence="6" type="ORF">HRI_001473100</name>
</gene>
<feature type="domain" description="Bulb-type lectin" evidence="5">
    <location>
        <begin position="28"/>
        <end position="155"/>
    </location>
</feature>
<sequence length="155" mass="17657">MANTRRNLILCTLPCFIALLFRPTCSQTATITQGQQLKHDQQLVSTSGMFKLGFKSLHKDNSYLGIWYYGEDDNLLWVANRNTPIFRSSGVLEIDDRGSLKILHPSADPVVLYTVEEPYKRAGRFDMVFSSPSYPIPHTISFTLQTRMKRTSIIP</sequence>
<keyword evidence="1 4" id="KW-0732">Signal</keyword>
<dbReference type="PROSITE" id="PS50927">
    <property type="entry name" value="BULB_LECTIN"/>
    <property type="match status" value="1"/>
</dbReference>
<evidence type="ECO:0000256" key="4">
    <source>
        <dbReference type="SAM" id="SignalP"/>
    </source>
</evidence>
<evidence type="ECO:0000313" key="7">
    <source>
        <dbReference type="Proteomes" id="UP001165190"/>
    </source>
</evidence>
<dbReference type="Gene3D" id="2.90.10.10">
    <property type="entry name" value="Bulb-type lectin domain"/>
    <property type="match status" value="1"/>
</dbReference>
<evidence type="ECO:0000259" key="5">
    <source>
        <dbReference type="PROSITE" id="PS50927"/>
    </source>
</evidence>
<reference evidence="6" key="1">
    <citation type="submission" date="2023-05" db="EMBL/GenBank/DDBJ databases">
        <title>Genome and transcriptome analyses reveal genes involved in the formation of fine ridges on petal epidermal cells in Hibiscus trionum.</title>
        <authorList>
            <person name="Koshimizu S."/>
            <person name="Masuda S."/>
            <person name="Ishii T."/>
            <person name="Shirasu K."/>
            <person name="Hoshino A."/>
            <person name="Arita M."/>
        </authorList>
    </citation>
    <scope>NUCLEOTIDE SEQUENCE</scope>
    <source>
        <strain evidence="6">Hamamatsu line</strain>
    </source>
</reference>
<comment type="caution">
    <text evidence="6">The sequence shown here is derived from an EMBL/GenBank/DDBJ whole genome shotgun (WGS) entry which is preliminary data.</text>
</comment>
<evidence type="ECO:0000256" key="2">
    <source>
        <dbReference type="ARBA" id="ARBA00023157"/>
    </source>
</evidence>
<organism evidence="6 7">
    <name type="scientific">Hibiscus trionum</name>
    <name type="common">Flower of an hour</name>
    <dbReference type="NCBI Taxonomy" id="183268"/>
    <lineage>
        <taxon>Eukaryota</taxon>
        <taxon>Viridiplantae</taxon>
        <taxon>Streptophyta</taxon>
        <taxon>Embryophyta</taxon>
        <taxon>Tracheophyta</taxon>
        <taxon>Spermatophyta</taxon>
        <taxon>Magnoliopsida</taxon>
        <taxon>eudicotyledons</taxon>
        <taxon>Gunneridae</taxon>
        <taxon>Pentapetalae</taxon>
        <taxon>rosids</taxon>
        <taxon>malvids</taxon>
        <taxon>Malvales</taxon>
        <taxon>Malvaceae</taxon>
        <taxon>Malvoideae</taxon>
        <taxon>Hibiscus</taxon>
    </lineage>
</organism>
<dbReference type="SUPFAM" id="SSF51110">
    <property type="entry name" value="alpha-D-mannose-specific plant lectins"/>
    <property type="match status" value="1"/>
</dbReference>
<dbReference type="InterPro" id="IPR036426">
    <property type="entry name" value="Bulb-type_lectin_dom_sf"/>
</dbReference>
<name>A0A9W7HJL4_HIBTR</name>
<feature type="chain" id="PRO_5040896042" description="Bulb-type lectin domain-containing protein" evidence="4">
    <location>
        <begin position="27"/>
        <end position="155"/>
    </location>
</feature>
<dbReference type="AlphaFoldDB" id="A0A9W7HJL4"/>
<protein>
    <recommendedName>
        <fullName evidence="5">Bulb-type lectin domain-containing protein</fullName>
    </recommendedName>
</protein>
<dbReference type="InterPro" id="IPR001480">
    <property type="entry name" value="Bulb-type_lectin_dom"/>
</dbReference>
<keyword evidence="7" id="KW-1185">Reference proteome</keyword>
<dbReference type="PANTHER" id="PTHR32444">
    <property type="entry name" value="BULB-TYPE LECTIN DOMAIN-CONTAINING PROTEIN"/>
    <property type="match status" value="1"/>
</dbReference>
<dbReference type="PANTHER" id="PTHR32444:SF128">
    <property type="entry name" value="CURCULIN-LIKE (MANNOSE-BINDING) LECTIN FAMILY PROTEIN"/>
    <property type="match status" value="1"/>
</dbReference>
<keyword evidence="3" id="KW-0325">Glycoprotein</keyword>
<accession>A0A9W7HJL4</accession>
<feature type="signal peptide" evidence="4">
    <location>
        <begin position="1"/>
        <end position="26"/>
    </location>
</feature>
<evidence type="ECO:0000313" key="6">
    <source>
        <dbReference type="EMBL" id="GMI78038.1"/>
    </source>
</evidence>
<proteinExistence type="predicted"/>
<dbReference type="Proteomes" id="UP001165190">
    <property type="component" value="Unassembled WGS sequence"/>
</dbReference>